<dbReference type="InterPro" id="IPR041667">
    <property type="entry name" value="Cupin_8"/>
</dbReference>
<gene>
    <name evidence="3" type="ORF">TeGR_g9997</name>
</gene>
<dbReference type="PROSITE" id="PS51184">
    <property type="entry name" value="JMJC"/>
    <property type="match status" value="1"/>
</dbReference>
<dbReference type="EMBL" id="BRYB01002804">
    <property type="protein sequence ID" value="GMI25715.1"/>
    <property type="molecule type" value="Genomic_DNA"/>
</dbReference>
<dbReference type="InterPro" id="IPR003347">
    <property type="entry name" value="JmjC_dom"/>
</dbReference>
<evidence type="ECO:0000256" key="1">
    <source>
        <dbReference type="SAM" id="MobiDB-lite"/>
    </source>
</evidence>
<dbReference type="PANTHER" id="PTHR12461">
    <property type="entry name" value="HYPOXIA-INDUCIBLE FACTOR 1 ALPHA INHIBITOR-RELATED"/>
    <property type="match status" value="1"/>
</dbReference>
<dbReference type="Pfam" id="PF13621">
    <property type="entry name" value="Cupin_8"/>
    <property type="match status" value="1"/>
</dbReference>
<organism evidence="3 4">
    <name type="scientific">Tetraparma gracilis</name>
    <dbReference type="NCBI Taxonomy" id="2962635"/>
    <lineage>
        <taxon>Eukaryota</taxon>
        <taxon>Sar</taxon>
        <taxon>Stramenopiles</taxon>
        <taxon>Ochrophyta</taxon>
        <taxon>Bolidophyceae</taxon>
        <taxon>Parmales</taxon>
        <taxon>Triparmaceae</taxon>
        <taxon>Tetraparma</taxon>
    </lineage>
</organism>
<dbReference type="Gene3D" id="2.60.120.10">
    <property type="entry name" value="Jelly Rolls"/>
    <property type="match status" value="1"/>
</dbReference>
<evidence type="ECO:0000313" key="4">
    <source>
        <dbReference type="Proteomes" id="UP001165060"/>
    </source>
</evidence>
<dbReference type="SUPFAM" id="SSF51197">
    <property type="entry name" value="Clavaminate synthase-like"/>
    <property type="match status" value="1"/>
</dbReference>
<protein>
    <recommendedName>
        <fullName evidence="2">JmjC domain-containing protein</fullName>
    </recommendedName>
</protein>
<name>A0ABQ6MGN4_9STRA</name>
<evidence type="ECO:0000259" key="2">
    <source>
        <dbReference type="PROSITE" id="PS51184"/>
    </source>
</evidence>
<reference evidence="3 4" key="1">
    <citation type="journal article" date="2023" name="Commun. Biol.">
        <title>Genome analysis of Parmales, the sister group of diatoms, reveals the evolutionary specialization of diatoms from phago-mixotrophs to photoautotrophs.</title>
        <authorList>
            <person name="Ban H."/>
            <person name="Sato S."/>
            <person name="Yoshikawa S."/>
            <person name="Yamada K."/>
            <person name="Nakamura Y."/>
            <person name="Ichinomiya M."/>
            <person name="Sato N."/>
            <person name="Blanc-Mathieu R."/>
            <person name="Endo H."/>
            <person name="Kuwata A."/>
            <person name="Ogata H."/>
        </authorList>
    </citation>
    <scope>NUCLEOTIDE SEQUENCE [LARGE SCALE GENOMIC DNA]</scope>
</reference>
<feature type="compositionally biased region" description="Basic and acidic residues" evidence="1">
    <location>
        <begin position="42"/>
        <end position="54"/>
    </location>
</feature>
<feature type="compositionally biased region" description="Basic and acidic residues" evidence="1">
    <location>
        <begin position="15"/>
        <end position="33"/>
    </location>
</feature>
<sequence length="384" mass="43735">MHSSLSSFSSPAFDNRYDGRFRQSRPPPHERVDPLFPRHMKEKPGDPKATKEVEGMQRTYPTVDPVECPSFPDPDYPRAYPVLDVLKNWPPDSPTARPDRIHQQLCTFDYGDVDQREAALRYQEAEVPFIVRGVPDLDEAVLRWGGDGYLEEMFGGQEFKVEYSENNHFMYWRSMSKRQMLDFKPPTSMVDMTYPAWLSKALTSPASPASPHWYFRASGCSSAPGQGCPPPNFERLFEELPIFQPLDSLFVVDPTQQRGIHCRFGMEGIIAENHFDGARNFVALIGGERRYILGHPSNCPTMSLLPKEHPSGRHSEVDWSDPDLEKFPSFPATRVNEVVLQPGHVLYLPTAWFHYIISLGVNYQCNTRSGKSAGYDDIIHDCGF</sequence>
<feature type="domain" description="JmjC" evidence="2">
    <location>
        <begin position="229"/>
        <end position="382"/>
    </location>
</feature>
<evidence type="ECO:0000313" key="3">
    <source>
        <dbReference type="EMBL" id="GMI25715.1"/>
    </source>
</evidence>
<comment type="caution">
    <text evidence="3">The sequence shown here is derived from an EMBL/GenBank/DDBJ whole genome shotgun (WGS) entry which is preliminary data.</text>
</comment>
<accession>A0ABQ6MGN4</accession>
<feature type="region of interest" description="Disordered" evidence="1">
    <location>
        <begin position="1"/>
        <end position="54"/>
    </location>
</feature>
<dbReference type="InterPro" id="IPR014710">
    <property type="entry name" value="RmlC-like_jellyroll"/>
</dbReference>
<feature type="compositionally biased region" description="Low complexity" evidence="1">
    <location>
        <begin position="1"/>
        <end position="10"/>
    </location>
</feature>
<keyword evidence="4" id="KW-1185">Reference proteome</keyword>
<dbReference type="Proteomes" id="UP001165060">
    <property type="component" value="Unassembled WGS sequence"/>
</dbReference>
<proteinExistence type="predicted"/>
<dbReference type="PANTHER" id="PTHR12461:SF98">
    <property type="entry name" value="CUPIN-LIKE DOMAIN-CONTAINING PROTEIN"/>
    <property type="match status" value="1"/>
</dbReference>